<gene>
    <name evidence="6" type="ORF">Q7514_04425</name>
</gene>
<comment type="caution">
    <text evidence="6">The sequence shown here is derived from an EMBL/GenBank/DDBJ whole genome shotgun (WGS) entry which is preliminary data.</text>
</comment>
<evidence type="ECO:0000256" key="4">
    <source>
        <dbReference type="SAM" id="MobiDB-lite"/>
    </source>
</evidence>
<dbReference type="Gene3D" id="3.90.550.10">
    <property type="entry name" value="Spore Coat Polysaccharide Biosynthesis Protein SpsA, Chain A"/>
    <property type="match status" value="1"/>
</dbReference>
<keyword evidence="5" id="KW-1133">Transmembrane helix</keyword>
<dbReference type="EMBL" id="JAUTXY010000002">
    <property type="protein sequence ID" value="MEE2056768.1"/>
    <property type="molecule type" value="Genomic_DNA"/>
</dbReference>
<dbReference type="PANTHER" id="PTHR43630:SF1">
    <property type="entry name" value="POLY-BETA-1,6-N-ACETYL-D-GLUCOSAMINE SYNTHASE"/>
    <property type="match status" value="1"/>
</dbReference>
<dbReference type="GO" id="GO:0016757">
    <property type="term" value="F:glycosyltransferase activity"/>
    <property type="evidence" value="ECO:0007669"/>
    <property type="project" value="UniProtKB-KW"/>
</dbReference>
<keyword evidence="7" id="KW-1185">Reference proteome</keyword>
<dbReference type="SUPFAM" id="SSF53448">
    <property type="entry name" value="Nucleotide-diphospho-sugar transferases"/>
    <property type="match status" value="1"/>
</dbReference>
<feature type="transmembrane region" description="Helical" evidence="5">
    <location>
        <begin position="137"/>
        <end position="160"/>
    </location>
</feature>
<dbReference type="Pfam" id="PF13641">
    <property type="entry name" value="Glyco_tranf_2_3"/>
    <property type="match status" value="1"/>
</dbReference>
<accession>A0ABU7L5F6</accession>
<dbReference type="Proteomes" id="UP001336020">
    <property type="component" value="Unassembled WGS sequence"/>
</dbReference>
<feature type="transmembrane region" description="Helical" evidence="5">
    <location>
        <begin position="514"/>
        <end position="530"/>
    </location>
</feature>
<feature type="transmembrane region" description="Helical" evidence="5">
    <location>
        <begin position="40"/>
        <end position="59"/>
    </location>
</feature>
<sequence length="628" mass="69107">MSAELRAAQNHTAIADHYRSADSAPAKYAVDRPASASNGFLITFAAISVLALTILTVLVKTGIADLNDPVFWAHDRGDVAVPTRLFIIVFFLTYAVYAYSNRWRRLLIGASLLGKFALTCFVVDLIGWGLYEFGLVALSVFTQQVISALFALAIFPHTIMRQAKLPPARHGPMNPRTPPSAYLRLFLCISLAIVVATLFEVFFLNAVLDLKKLALLGGIGPGVFLVQQVFAALASLLGWRMLARSRRHSFSPPLAVLIPAHDEAHDIAASIFAVDRAAATYPGHIHLYIVDNASTDDTFTVAEQAIAECNVITGVVLECAQPGKAIALNMGVDHITEEFLVRIDADTVIAPGCLEIALRHFADPAVGSVGGLPLPKTQETWIDKVRLVEVLMRHGFFQVALGGYQGLIGVPGMFSVYRRSVVMQVGGIVEGMNGEDTDICLRMNSAGYHTVSDPKAIYYSETPMSYAHLREQRIRWFRSIYHITAHNRDALLYPRSMAGTFVLPFQLVNAARRAMLAPVLIYAVLVEVVFRSTFGDLRWQPVVATILGMQMLLAFIVCFMWWRRSVRHIPAYLLFRFLRSYFTIGAALSLVFPPLEPRWPGSGTSGKQRTSSESGEARTRTSSEGSST</sequence>
<keyword evidence="5" id="KW-0472">Membrane</keyword>
<proteinExistence type="inferred from homology"/>
<feature type="transmembrane region" description="Helical" evidence="5">
    <location>
        <begin position="181"/>
        <end position="207"/>
    </location>
</feature>
<name>A0ABU7L5F6_9NOCA</name>
<evidence type="ECO:0000256" key="5">
    <source>
        <dbReference type="SAM" id="Phobius"/>
    </source>
</evidence>
<evidence type="ECO:0000313" key="6">
    <source>
        <dbReference type="EMBL" id="MEE2056768.1"/>
    </source>
</evidence>
<evidence type="ECO:0000256" key="3">
    <source>
        <dbReference type="ARBA" id="ARBA00022679"/>
    </source>
</evidence>
<feature type="transmembrane region" description="Helical" evidence="5">
    <location>
        <begin position="213"/>
        <end position="239"/>
    </location>
</feature>
<feature type="transmembrane region" description="Helical" evidence="5">
    <location>
        <begin position="574"/>
        <end position="592"/>
    </location>
</feature>
<comment type="similarity">
    <text evidence="1">Belongs to the glycosyltransferase 2 family.</text>
</comment>
<feature type="transmembrane region" description="Helical" evidence="5">
    <location>
        <begin position="106"/>
        <end position="131"/>
    </location>
</feature>
<evidence type="ECO:0000256" key="2">
    <source>
        <dbReference type="ARBA" id="ARBA00022676"/>
    </source>
</evidence>
<dbReference type="PANTHER" id="PTHR43630">
    <property type="entry name" value="POLY-BETA-1,6-N-ACETYL-D-GLUCOSAMINE SYNTHASE"/>
    <property type="match status" value="1"/>
</dbReference>
<keyword evidence="2 6" id="KW-0328">Glycosyltransferase</keyword>
<keyword evidence="5" id="KW-0812">Transmembrane</keyword>
<feature type="region of interest" description="Disordered" evidence="4">
    <location>
        <begin position="598"/>
        <end position="628"/>
    </location>
</feature>
<dbReference type="EC" id="2.4.-.-" evidence="6"/>
<dbReference type="InterPro" id="IPR029044">
    <property type="entry name" value="Nucleotide-diphossugar_trans"/>
</dbReference>
<reference evidence="6 7" key="1">
    <citation type="submission" date="2023-07" db="EMBL/GenBank/DDBJ databases">
        <authorList>
            <person name="Girao M."/>
            <person name="Carvalho M.F."/>
        </authorList>
    </citation>
    <scope>NUCLEOTIDE SEQUENCE [LARGE SCALE GENOMIC DNA]</scope>
    <source>
        <strain evidence="6 7">YIM65754</strain>
    </source>
</reference>
<dbReference type="CDD" id="cd06423">
    <property type="entry name" value="CESA_like"/>
    <property type="match status" value="1"/>
</dbReference>
<dbReference type="RefSeq" id="WP_330132054.1">
    <property type="nucleotide sequence ID" value="NZ_JAUTXY010000002.1"/>
</dbReference>
<feature type="transmembrane region" description="Helical" evidence="5">
    <location>
        <begin position="79"/>
        <end position="99"/>
    </location>
</feature>
<feature type="compositionally biased region" description="Polar residues" evidence="4">
    <location>
        <begin position="605"/>
        <end position="614"/>
    </location>
</feature>
<organism evidence="6 7">
    <name type="scientific">Rhodococcus artemisiae</name>
    <dbReference type="NCBI Taxonomy" id="714159"/>
    <lineage>
        <taxon>Bacteria</taxon>
        <taxon>Bacillati</taxon>
        <taxon>Actinomycetota</taxon>
        <taxon>Actinomycetes</taxon>
        <taxon>Mycobacteriales</taxon>
        <taxon>Nocardiaceae</taxon>
        <taxon>Rhodococcus</taxon>
    </lineage>
</organism>
<feature type="transmembrane region" description="Helical" evidence="5">
    <location>
        <begin position="542"/>
        <end position="562"/>
    </location>
</feature>
<keyword evidence="3 6" id="KW-0808">Transferase</keyword>
<evidence type="ECO:0000256" key="1">
    <source>
        <dbReference type="ARBA" id="ARBA00006739"/>
    </source>
</evidence>
<protein>
    <submittedName>
        <fullName evidence="6">Glycosyltransferase</fullName>
        <ecNumber evidence="6">2.4.-.-</ecNumber>
    </submittedName>
</protein>
<evidence type="ECO:0000313" key="7">
    <source>
        <dbReference type="Proteomes" id="UP001336020"/>
    </source>
</evidence>